<proteinExistence type="inferred from homology"/>
<keyword evidence="10" id="KW-1185">Reference proteome</keyword>
<keyword evidence="5" id="KW-0653">Protein transport</keyword>
<dbReference type="GO" id="GO:0016197">
    <property type="term" value="P:endosomal transport"/>
    <property type="evidence" value="ECO:0007669"/>
    <property type="project" value="TreeGrafter"/>
</dbReference>
<keyword evidence="5" id="KW-0472">Membrane</keyword>
<keyword evidence="5" id="KW-0813">Transport</keyword>
<dbReference type="InterPro" id="IPR038132">
    <property type="entry name" value="Vps16_C_sf"/>
</dbReference>
<name>A0AAW1B9E8_CROAD</name>
<keyword evidence="5" id="KW-0458">Lysosome</keyword>
<protein>
    <recommendedName>
        <fullName evidence="3 5">Vacuolar protein sorting-associated protein 16 homolog</fullName>
    </recommendedName>
</protein>
<feature type="domain" description="Vps16 N-terminal" evidence="8">
    <location>
        <begin position="4"/>
        <end position="418"/>
    </location>
</feature>
<comment type="caution">
    <text evidence="9">The sequence shown here is derived from an EMBL/GenBank/DDBJ whole genome shotgun (WGS) entry which is preliminary data.</text>
</comment>
<dbReference type="InterPro" id="IPR006926">
    <property type="entry name" value="Vps16_N"/>
</dbReference>
<dbReference type="PANTHER" id="PTHR12811:SF0">
    <property type="entry name" value="VACUOLAR PROTEIN SORTING-ASSOCIATED PROTEIN 16 HOMOLOG"/>
    <property type="match status" value="1"/>
</dbReference>
<comment type="function">
    <text evidence="5">Plays a role in vesicle-mediated protein trafficking to lysosomal compartments including the endocytic membrane transport and autophagic pathways. Believed to act as a core component of the putative HOPS and CORVET endosomal tethering complexes.</text>
</comment>
<dbReference type="GO" id="GO:0003779">
    <property type="term" value="F:actin binding"/>
    <property type="evidence" value="ECO:0007669"/>
    <property type="project" value="TreeGrafter"/>
</dbReference>
<keyword evidence="6" id="KW-0175">Coiled coil</keyword>
<dbReference type="Pfam" id="PF04841">
    <property type="entry name" value="Vps16_N"/>
    <property type="match status" value="1"/>
</dbReference>
<accession>A0AAW1B9E8</accession>
<evidence type="ECO:0000313" key="10">
    <source>
        <dbReference type="Proteomes" id="UP001474421"/>
    </source>
</evidence>
<dbReference type="GO" id="GO:0006886">
    <property type="term" value="P:intracellular protein transport"/>
    <property type="evidence" value="ECO:0007669"/>
    <property type="project" value="InterPro"/>
</dbReference>
<evidence type="ECO:0000259" key="8">
    <source>
        <dbReference type="Pfam" id="PF04841"/>
    </source>
</evidence>
<sequence length="835" mass="95479">MDCYTANWDPLGESAYYRKLELYSMSWNLKEDLRDYLVAAAPYGGPIALMKNKREKSPSSRPLLEIYSASGIQLASVVWKDSPAMFLGWTTNEDLLSIQENGIVLLHSLFGEFKKKVTMNNDVVQERVLEARIFYTTYGTGLALLSALQHRFSLANNIYNMKLRKLPVVPGLQGPPSCWTVLCQNRVTNVLLAVGQELYLLDDASCIPVTLPWLSPHAGSFLRMAVSFNHRFLALFTDTGYVWMGRSNLKEKMAEFTCDYRSCPKQMAWCTRQHSHQRAVVMAWDRCLVVAGSDQQSIQYPLNEDSHLVPELDGVRIFSRSTHEFLHEIPEASEEIFRIASMSPGALLLEAQKEYEKESQKADEYLREIKEQKLLPEAVEQCIKAASYEHSPPIQKALLQAASFGKCFIDKFAPENFVETCRDLRVLNAVRDYQIGIPLSFDQYKQLTKEVLLDRVVLRRLYPVAIKICEYLRLSEFQGISRILAHWACYKVQQRDKSDEELAQVINQKLGDAVGISYSDIATQAYESNRPDLAIKLLEYEPRPGKQVPLLLTMKKSHLALSRAIESGDSDLVYTVISRLKDELGRGDFFMALQNQPVALSLYRQFCKHKEPNTLKDLYNQDDNHQELGNFHVRSSYISEKWIEGRVASLQNAVDEYYKAKNEFAAKATEDQIKLLRHQRRFQEDFDKPYVDLSLHDTVYNLILDGKHKLAEQLYRDFRIPDKRFWWLKISALAEQGAWEDLEKFSKSKKSPIGYLPFAEISMKYGNSSEAKKYAARVTPEQKVKGFLLVGDFSQAAEAATERKNEGEMNLILSKCTDAAVAAKLEQAKIQLGKK</sequence>
<keyword evidence="5" id="KW-0967">Endosome</keyword>
<dbReference type="GO" id="GO:0033263">
    <property type="term" value="C:CORVET complex"/>
    <property type="evidence" value="ECO:0007669"/>
    <property type="project" value="UniProtKB-UniRule"/>
</dbReference>
<feature type="coiled-coil region" evidence="6">
    <location>
        <begin position="348"/>
        <end position="375"/>
    </location>
</feature>
<dbReference type="AlphaFoldDB" id="A0AAW1B9E8"/>
<dbReference type="GO" id="GO:0005765">
    <property type="term" value="C:lysosomal membrane"/>
    <property type="evidence" value="ECO:0007669"/>
    <property type="project" value="UniProtKB-SubCell"/>
</dbReference>
<comment type="similarity">
    <text evidence="2 5">Belongs to the VPS16 family.</text>
</comment>
<comment type="subunit">
    <text evidence="4">Core component of at least two putative endosomal tethering complexes, the homotypic fusion and vacuole protein sorting (HOPS) complex and the class C core vacuole/endosome tethering (CORVET) complex. Their common core is composed of the class C Vps proteins VPS11, VPS16, VPS18 and VPS33A, which in HOPS further associates with VPS39 and VPS41 and in CORVET with VPS8 and TGFBRAP1. Interacts with RAB5C. Interacts with STX17, MON1B. Associates with adapter protein complex 3 (AP-3) and clathrin:AP-3 complexes.</text>
</comment>
<organism evidence="9 10">
    <name type="scientific">Crotalus adamanteus</name>
    <name type="common">Eastern diamondback rattlesnake</name>
    <dbReference type="NCBI Taxonomy" id="8729"/>
    <lineage>
        <taxon>Eukaryota</taxon>
        <taxon>Metazoa</taxon>
        <taxon>Chordata</taxon>
        <taxon>Craniata</taxon>
        <taxon>Vertebrata</taxon>
        <taxon>Euteleostomi</taxon>
        <taxon>Lepidosauria</taxon>
        <taxon>Squamata</taxon>
        <taxon>Bifurcata</taxon>
        <taxon>Unidentata</taxon>
        <taxon>Episquamata</taxon>
        <taxon>Toxicofera</taxon>
        <taxon>Serpentes</taxon>
        <taxon>Colubroidea</taxon>
        <taxon>Viperidae</taxon>
        <taxon>Crotalinae</taxon>
        <taxon>Crotalus</taxon>
    </lineage>
</organism>
<evidence type="ECO:0000256" key="2">
    <source>
        <dbReference type="ARBA" id="ARBA00009250"/>
    </source>
</evidence>
<dbReference type="GO" id="GO:0042144">
    <property type="term" value="P:vacuole fusion, non-autophagic"/>
    <property type="evidence" value="ECO:0007669"/>
    <property type="project" value="TreeGrafter"/>
</dbReference>
<dbReference type="InterPro" id="IPR016534">
    <property type="entry name" value="VPS16"/>
</dbReference>
<evidence type="ECO:0000256" key="1">
    <source>
        <dbReference type="ARBA" id="ARBA00004630"/>
    </source>
</evidence>
<gene>
    <name evidence="9" type="ORF">NXF25_013523</name>
</gene>
<evidence type="ECO:0000256" key="5">
    <source>
        <dbReference type="PIRNR" id="PIRNR007949"/>
    </source>
</evidence>
<dbReference type="PIRSF" id="PIRSF007949">
    <property type="entry name" value="VPS16"/>
    <property type="match status" value="1"/>
</dbReference>
<dbReference type="PANTHER" id="PTHR12811">
    <property type="entry name" value="VACUOLAR PROTEIN SORTING VPS16"/>
    <property type="match status" value="1"/>
</dbReference>
<dbReference type="Gene3D" id="1.10.150.780">
    <property type="entry name" value="Vps16, C-terminal region"/>
    <property type="match status" value="1"/>
</dbReference>
<dbReference type="EMBL" id="JAOTOJ010000007">
    <property type="protein sequence ID" value="KAK9398554.1"/>
    <property type="molecule type" value="Genomic_DNA"/>
</dbReference>
<dbReference type="Proteomes" id="UP001474421">
    <property type="component" value="Unassembled WGS sequence"/>
</dbReference>
<dbReference type="GO" id="GO:0030897">
    <property type="term" value="C:HOPS complex"/>
    <property type="evidence" value="ECO:0007669"/>
    <property type="project" value="UniProtKB-UniRule"/>
</dbReference>
<reference evidence="9 10" key="1">
    <citation type="journal article" date="2024" name="Proc. Natl. Acad. Sci. U.S.A.">
        <title>The genetic regulatory architecture and epigenomic basis for age-related changes in rattlesnake venom.</title>
        <authorList>
            <person name="Hogan M.P."/>
            <person name="Holding M.L."/>
            <person name="Nystrom G.S."/>
            <person name="Colston T.J."/>
            <person name="Bartlett D.A."/>
            <person name="Mason A.J."/>
            <person name="Ellsworth S.A."/>
            <person name="Rautsaw R.M."/>
            <person name="Lawrence K.C."/>
            <person name="Strickland J.L."/>
            <person name="He B."/>
            <person name="Fraser P."/>
            <person name="Margres M.J."/>
            <person name="Gilbert D.M."/>
            <person name="Gibbs H.L."/>
            <person name="Parkinson C.L."/>
            <person name="Rokyta D.R."/>
        </authorList>
    </citation>
    <scope>NUCLEOTIDE SEQUENCE [LARGE SCALE GENOMIC DNA]</scope>
    <source>
        <strain evidence="9">DRR0105</strain>
    </source>
</reference>
<dbReference type="FunFam" id="1.10.150.780:FF:000001">
    <property type="entry name" value="Vacuolar protein sorting-associated protein 16 homolog"/>
    <property type="match status" value="1"/>
</dbReference>
<dbReference type="Pfam" id="PF04840">
    <property type="entry name" value="Vps16_C"/>
    <property type="match status" value="1"/>
</dbReference>
<comment type="subcellular location">
    <subcellularLocation>
        <location evidence="5">Late endosome membrane</location>
        <topology evidence="5">Peripheral membrane protein</topology>
        <orientation evidence="5">Cytoplasmic side</orientation>
    </subcellularLocation>
    <subcellularLocation>
        <location evidence="1 5">Lysosome membrane</location>
        <topology evidence="1 5">Peripheral membrane protein</topology>
        <orientation evidence="1 5">Cytoplasmic side</orientation>
    </subcellularLocation>
    <text evidence="5">Cytoplasmic, peripheral membrane protein associated with late endosomes/lysosomes.</text>
</comment>
<dbReference type="InterPro" id="IPR006925">
    <property type="entry name" value="Vps16_C"/>
</dbReference>
<evidence type="ECO:0000256" key="6">
    <source>
        <dbReference type="SAM" id="Coils"/>
    </source>
</evidence>
<dbReference type="GO" id="GO:0031902">
    <property type="term" value="C:late endosome membrane"/>
    <property type="evidence" value="ECO:0007669"/>
    <property type="project" value="UniProtKB-SubCell"/>
</dbReference>
<evidence type="ECO:0000259" key="7">
    <source>
        <dbReference type="Pfam" id="PF04840"/>
    </source>
</evidence>
<evidence type="ECO:0000313" key="9">
    <source>
        <dbReference type="EMBL" id="KAK9398554.1"/>
    </source>
</evidence>
<feature type="domain" description="Vps16 C-terminal" evidence="7">
    <location>
        <begin position="516"/>
        <end position="824"/>
    </location>
</feature>
<evidence type="ECO:0000256" key="4">
    <source>
        <dbReference type="ARBA" id="ARBA00061859"/>
    </source>
</evidence>
<evidence type="ECO:0000256" key="3">
    <source>
        <dbReference type="ARBA" id="ARBA00017947"/>
    </source>
</evidence>